<dbReference type="Proteomes" id="UP000608154">
    <property type="component" value="Unassembled WGS sequence"/>
</dbReference>
<dbReference type="AlphaFoldDB" id="A0A916X6G2"/>
<dbReference type="InterPro" id="IPR028087">
    <property type="entry name" value="Tad_N"/>
</dbReference>
<feature type="domain" description="Putative Flp pilus-assembly TadG-like N-terminal" evidence="1">
    <location>
        <begin position="32"/>
        <end position="79"/>
    </location>
</feature>
<dbReference type="Pfam" id="PF13400">
    <property type="entry name" value="Tad"/>
    <property type="match status" value="1"/>
</dbReference>
<comment type="caution">
    <text evidence="2">The sequence shown here is derived from an EMBL/GenBank/DDBJ whole genome shotgun (WGS) entry which is preliminary data.</text>
</comment>
<proteinExistence type="predicted"/>
<evidence type="ECO:0000313" key="3">
    <source>
        <dbReference type="Proteomes" id="UP000608154"/>
    </source>
</evidence>
<gene>
    <name evidence="2" type="ORF">GCM10011494_29080</name>
</gene>
<keyword evidence="3" id="KW-1185">Reference proteome</keyword>
<reference evidence="2" key="2">
    <citation type="submission" date="2020-09" db="EMBL/GenBank/DDBJ databases">
        <authorList>
            <person name="Sun Q."/>
            <person name="Zhou Y."/>
        </authorList>
    </citation>
    <scope>NUCLEOTIDE SEQUENCE</scope>
    <source>
        <strain evidence="2">CGMCC 1.15095</strain>
    </source>
</reference>
<name>A0A916X6G2_9SPHN</name>
<sequence>MVIPYLNQSRVAQISIMSGYSPVNTGWKDRRGAVSVLSALSLPCIIGFVSLAVEVGNGYAVHIRNQAIADTAALSAAQAYLVNEKNAEWEGAAREAVAAAGLSADAVAPALVDSPDGSGAQAIKAVVTTQQPYFFSRMFNLGSSFTIRAAAYAKLPGETAPCIIALAQGSLNGVEAARGSGIDAADCAIHTNANVYASGSSSISSNSISAHGTISRPPNESAITASLMGEGADVVSDPLAGNAAIATALSTTGTYTAVQLPHIAPVPTVSASCSNARFERTWWPANGYFYKNGGTSIGATLEGDTWVFPAGTYEFDDLSVGEKIAFDGPTTINVNKSITMVWPSITIRGDGVVNVGKNVENVAGLTITGNGIVNVGGNAAFGGWGDGLKIGGSAELNVAGNVSTGAGFSLGDGGSATVNIAGNLTVSNYFISGDGDLAVAGRTTVQGSARTTVGNGRHYFGPIETAGSTALTVGDGDTDVNGKLTVGDSSTVRFGDGAFAIVKDVSGDGLAIQVGGSSSLAFGSGPFSANGGIKASGTVTFGATASHYINGDLVLGNNTTFGAGAYYINGGLTNATAGSMTGTDVSFILAGHVTISGAAALNLTAATTSSTGALKEMLIVTTDSRDTVIEGAGGSVLSGIIYVPNSALEVRYGGTLSGGGKCWSLVAQTVYVHDGAGAATSACSALSDGSGGASTSISLVR</sequence>
<evidence type="ECO:0000313" key="2">
    <source>
        <dbReference type="EMBL" id="GGC08572.1"/>
    </source>
</evidence>
<dbReference type="EMBL" id="BMHK01000022">
    <property type="protein sequence ID" value="GGC08572.1"/>
    <property type="molecule type" value="Genomic_DNA"/>
</dbReference>
<accession>A0A916X6G2</accession>
<protein>
    <recommendedName>
        <fullName evidence="1">Putative Flp pilus-assembly TadG-like N-terminal domain-containing protein</fullName>
    </recommendedName>
</protein>
<reference evidence="2" key="1">
    <citation type="journal article" date="2014" name="Int. J. Syst. Evol. Microbiol.">
        <title>Complete genome sequence of Corynebacterium casei LMG S-19264T (=DSM 44701T), isolated from a smear-ripened cheese.</title>
        <authorList>
            <consortium name="US DOE Joint Genome Institute (JGI-PGF)"/>
            <person name="Walter F."/>
            <person name="Albersmeier A."/>
            <person name="Kalinowski J."/>
            <person name="Ruckert C."/>
        </authorList>
    </citation>
    <scope>NUCLEOTIDE SEQUENCE</scope>
    <source>
        <strain evidence="2">CGMCC 1.15095</strain>
    </source>
</reference>
<evidence type="ECO:0000259" key="1">
    <source>
        <dbReference type="Pfam" id="PF13400"/>
    </source>
</evidence>
<organism evidence="2 3">
    <name type="scientific">Novosphingobium endophyticum</name>
    <dbReference type="NCBI Taxonomy" id="1955250"/>
    <lineage>
        <taxon>Bacteria</taxon>
        <taxon>Pseudomonadati</taxon>
        <taxon>Pseudomonadota</taxon>
        <taxon>Alphaproteobacteria</taxon>
        <taxon>Sphingomonadales</taxon>
        <taxon>Sphingomonadaceae</taxon>
        <taxon>Novosphingobium</taxon>
    </lineage>
</organism>